<protein>
    <submittedName>
        <fullName evidence="5">DegT/DnrJ/EryC1/StrS family aminotransferase</fullName>
    </submittedName>
</protein>
<evidence type="ECO:0000256" key="3">
    <source>
        <dbReference type="PIRSR" id="PIRSR000390-2"/>
    </source>
</evidence>
<dbReference type="PANTHER" id="PTHR30244:SF34">
    <property type="entry name" value="DTDP-4-AMINO-4,6-DIDEOXYGALACTOSE TRANSAMINASE"/>
    <property type="match status" value="1"/>
</dbReference>
<dbReference type="InterPro" id="IPR000653">
    <property type="entry name" value="DegT/StrS_aminotransferase"/>
</dbReference>
<keyword evidence="5" id="KW-0808">Transferase</keyword>
<dbReference type="Gene3D" id="3.40.640.10">
    <property type="entry name" value="Type I PLP-dependent aspartate aminotransferase-like (Major domain)"/>
    <property type="match status" value="1"/>
</dbReference>
<organism evidence="5 6">
    <name type="scientific">Leptonema illini</name>
    <dbReference type="NCBI Taxonomy" id="183"/>
    <lineage>
        <taxon>Bacteria</taxon>
        <taxon>Pseudomonadati</taxon>
        <taxon>Spirochaetota</taxon>
        <taxon>Spirochaetia</taxon>
        <taxon>Leptospirales</taxon>
        <taxon>Leptospiraceae</taxon>
        <taxon>Leptonema</taxon>
    </lineage>
</organism>
<keyword evidence="3 4" id="KW-0663">Pyridoxal phosphate</keyword>
<dbReference type="RefSeq" id="WP_002771043.1">
    <property type="nucleotide sequence ID" value="NZ_JQDG01000033.1"/>
</dbReference>
<comment type="caution">
    <text evidence="5">The sequence shown here is derived from an EMBL/GenBank/DDBJ whole genome shotgun (WGS) entry which is preliminary data.</text>
</comment>
<evidence type="ECO:0000256" key="4">
    <source>
        <dbReference type="RuleBase" id="RU004508"/>
    </source>
</evidence>
<dbReference type="PIRSF" id="PIRSF000390">
    <property type="entry name" value="PLP_StrS"/>
    <property type="match status" value="1"/>
</dbReference>
<dbReference type="InterPro" id="IPR015421">
    <property type="entry name" value="PyrdxlP-dep_Trfase_major"/>
</dbReference>
<reference evidence="5 6" key="1">
    <citation type="submission" date="2019-10" db="EMBL/GenBank/DDBJ databases">
        <title>Extracellular Electron Transfer in a Candidatus Methanoperedens spp. Enrichment Culture.</title>
        <authorList>
            <person name="Berger S."/>
            <person name="Rangel Shaw D."/>
            <person name="Berben T."/>
            <person name="In 'T Zandt M."/>
            <person name="Frank J."/>
            <person name="Reimann J."/>
            <person name="Jetten M.S.M."/>
            <person name="Welte C.U."/>
        </authorList>
    </citation>
    <scope>NUCLEOTIDE SEQUENCE [LARGE SCALE GENOMIC DNA]</scope>
    <source>
        <strain evidence="5">SB12</strain>
    </source>
</reference>
<dbReference type="AlphaFoldDB" id="A0A833LXS2"/>
<name>A0A833LXS2_9LEPT</name>
<accession>A0A833LXS2</accession>
<dbReference type="GO" id="GO:0030170">
    <property type="term" value="F:pyridoxal phosphate binding"/>
    <property type="evidence" value="ECO:0007669"/>
    <property type="project" value="TreeGrafter"/>
</dbReference>
<dbReference type="InterPro" id="IPR015424">
    <property type="entry name" value="PyrdxlP-dep_Trfase"/>
</dbReference>
<dbReference type="CDD" id="cd00616">
    <property type="entry name" value="AHBA_syn"/>
    <property type="match status" value="1"/>
</dbReference>
<dbReference type="Proteomes" id="UP000460298">
    <property type="component" value="Unassembled WGS sequence"/>
</dbReference>
<dbReference type="InterPro" id="IPR015422">
    <property type="entry name" value="PyrdxlP-dep_Trfase_small"/>
</dbReference>
<comment type="similarity">
    <text evidence="1 4">Belongs to the DegT/DnrJ/EryC1 family.</text>
</comment>
<evidence type="ECO:0000256" key="2">
    <source>
        <dbReference type="PIRSR" id="PIRSR000390-1"/>
    </source>
</evidence>
<evidence type="ECO:0000256" key="1">
    <source>
        <dbReference type="ARBA" id="ARBA00037999"/>
    </source>
</evidence>
<dbReference type="OrthoDB" id="9810913at2"/>
<gene>
    <name evidence="5" type="ORF">F9K24_14145</name>
</gene>
<dbReference type="GO" id="GO:0008483">
    <property type="term" value="F:transaminase activity"/>
    <property type="evidence" value="ECO:0007669"/>
    <property type="project" value="UniProtKB-KW"/>
</dbReference>
<dbReference type="Pfam" id="PF01041">
    <property type="entry name" value="DegT_DnrJ_EryC1"/>
    <property type="match status" value="1"/>
</dbReference>
<proteinExistence type="inferred from homology"/>
<feature type="modified residue" description="N6-(pyridoxal phosphate)lysine" evidence="3">
    <location>
        <position position="201"/>
    </location>
</feature>
<evidence type="ECO:0000313" key="6">
    <source>
        <dbReference type="Proteomes" id="UP000460298"/>
    </source>
</evidence>
<dbReference type="PANTHER" id="PTHR30244">
    <property type="entry name" value="TRANSAMINASE"/>
    <property type="match status" value="1"/>
</dbReference>
<dbReference type="EMBL" id="WBUI01000014">
    <property type="protein sequence ID" value="KAB2931377.1"/>
    <property type="molecule type" value="Genomic_DNA"/>
</dbReference>
<dbReference type="Gene3D" id="3.90.1150.10">
    <property type="entry name" value="Aspartate Aminotransferase, domain 1"/>
    <property type="match status" value="1"/>
</dbReference>
<sequence>MTRSTALPFARPDITDEEKEAVLRVLDSGWLTQGKETDLLEEEFARYTGAANAVAVNSATAALHLGLVGMGLKGGEAVLVPALTFTATAEVVHRCGALPLLVDVDPQSYLITVETIERFLDAECHRDERGLVHTASGARIRGIICMHYGGRSCDLEALQELCRREGWFLGEDAAHAFGTLYRGTPIGQHGDFCAFSFYATKNMTTGEGGMLTTPHDTVAHRCRRLRLHGIETPAHRRKNYYYDVVDEGFKYNLSDISAAIGRVQMRRHDSMMMRRRRIHETYSAHFAGLEGVRPCPDSSGSSHHLYTIEIDPALSGRDDFSAAIESHNVRTGLHFIPLYRMSHYRIRYGREEAGLEEDSWKKRYPGSERIFERILSLPIYSSMSDDDIQDVVKAVKAAHATMQDELRQKNPG</sequence>
<evidence type="ECO:0000313" key="5">
    <source>
        <dbReference type="EMBL" id="KAB2931377.1"/>
    </source>
</evidence>
<keyword evidence="5" id="KW-0032">Aminotransferase</keyword>
<dbReference type="GO" id="GO:0000271">
    <property type="term" value="P:polysaccharide biosynthetic process"/>
    <property type="evidence" value="ECO:0007669"/>
    <property type="project" value="TreeGrafter"/>
</dbReference>
<feature type="active site" description="Proton acceptor" evidence="2">
    <location>
        <position position="201"/>
    </location>
</feature>
<dbReference type="SUPFAM" id="SSF53383">
    <property type="entry name" value="PLP-dependent transferases"/>
    <property type="match status" value="1"/>
</dbReference>